<organism evidence="1 2">
    <name type="scientific">Pseudonocardia thermophila</name>
    <dbReference type="NCBI Taxonomy" id="1848"/>
    <lineage>
        <taxon>Bacteria</taxon>
        <taxon>Bacillati</taxon>
        <taxon>Actinomycetota</taxon>
        <taxon>Actinomycetes</taxon>
        <taxon>Pseudonocardiales</taxon>
        <taxon>Pseudonocardiaceae</taxon>
        <taxon>Pseudonocardia</taxon>
    </lineage>
</organism>
<name>A0A1M6Y9I0_PSETH</name>
<sequence length="42" mass="4348">MLMYVFGAASTVVAFTRTVDERFVRGRGLALGIATGNAGAPC</sequence>
<reference evidence="1" key="1">
    <citation type="submission" date="2016-11" db="EMBL/GenBank/DDBJ databases">
        <authorList>
            <person name="Jaros S."/>
            <person name="Januszkiewicz K."/>
            <person name="Wedrychowicz H."/>
        </authorList>
    </citation>
    <scope>NUCLEOTIDE SEQUENCE [LARGE SCALE GENOMIC DNA]</scope>
    <source>
        <strain evidence="1">DSM 43832</strain>
    </source>
</reference>
<evidence type="ECO:0000313" key="2">
    <source>
        <dbReference type="Proteomes" id="UP000184363"/>
    </source>
</evidence>
<dbReference type="AlphaFoldDB" id="A0A1M6Y9I0"/>
<protein>
    <submittedName>
        <fullName evidence="1">Uncharacterized protein</fullName>
    </submittedName>
</protein>
<proteinExistence type="predicted"/>
<keyword evidence="2" id="KW-1185">Reference proteome</keyword>
<gene>
    <name evidence="1" type="ORF">SAMN05443637_11972</name>
</gene>
<evidence type="ECO:0000313" key="1">
    <source>
        <dbReference type="EMBL" id="SHL14937.1"/>
    </source>
</evidence>
<accession>A0A1M6Y9I0</accession>
<dbReference type="Proteomes" id="UP000184363">
    <property type="component" value="Unassembled WGS sequence"/>
</dbReference>
<dbReference type="EMBL" id="FRAP01000019">
    <property type="protein sequence ID" value="SHL14937.1"/>
    <property type="molecule type" value="Genomic_DNA"/>
</dbReference>